<evidence type="ECO:0000259" key="1">
    <source>
        <dbReference type="PROSITE" id="PS51272"/>
    </source>
</evidence>
<evidence type="ECO:0000313" key="2">
    <source>
        <dbReference type="EMBL" id="REK71958.1"/>
    </source>
</evidence>
<protein>
    <submittedName>
        <fullName evidence="2">S-layer homology domain-containing protein</fullName>
    </submittedName>
</protein>
<dbReference type="Proteomes" id="UP000261905">
    <property type="component" value="Unassembled WGS sequence"/>
</dbReference>
<accession>A0A371P8V1</accession>
<organism evidence="2 3">
    <name type="scientific">Paenibacillus paeoniae</name>
    <dbReference type="NCBI Taxonomy" id="2292705"/>
    <lineage>
        <taxon>Bacteria</taxon>
        <taxon>Bacillati</taxon>
        <taxon>Bacillota</taxon>
        <taxon>Bacilli</taxon>
        <taxon>Bacillales</taxon>
        <taxon>Paenibacillaceae</taxon>
        <taxon>Paenibacillus</taxon>
    </lineage>
</organism>
<dbReference type="PANTHER" id="PTHR43308:SF5">
    <property type="entry name" value="S-LAYER PROTEIN _ PEPTIDOGLYCAN ENDO-BETA-N-ACETYLGLUCOSAMINIDASE"/>
    <property type="match status" value="1"/>
</dbReference>
<dbReference type="AlphaFoldDB" id="A0A371P8V1"/>
<dbReference type="PANTHER" id="PTHR43308">
    <property type="entry name" value="OUTER MEMBRANE PROTEIN ALPHA-RELATED"/>
    <property type="match status" value="1"/>
</dbReference>
<proteinExistence type="predicted"/>
<feature type="domain" description="SLH" evidence="1">
    <location>
        <begin position="201"/>
        <end position="264"/>
    </location>
</feature>
<comment type="caution">
    <text evidence="2">The sequence shown here is derived from an EMBL/GenBank/DDBJ whole genome shotgun (WGS) entry which is preliminary data.</text>
</comment>
<dbReference type="Pfam" id="PF00395">
    <property type="entry name" value="SLH"/>
    <property type="match status" value="2"/>
</dbReference>
<dbReference type="InterPro" id="IPR001119">
    <property type="entry name" value="SLH_dom"/>
</dbReference>
<dbReference type="InterPro" id="IPR051465">
    <property type="entry name" value="Cell_Envelope_Struct_Comp"/>
</dbReference>
<dbReference type="PROSITE" id="PS51272">
    <property type="entry name" value="SLH"/>
    <property type="match status" value="3"/>
</dbReference>
<name>A0A371P8V1_9BACL</name>
<evidence type="ECO:0000313" key="3">
    <source>
        <dbReference type="Proteomes" id="UP000261905"/>
    </source>
</evidence>
<dbReference type="EMBL" id="QUBQ01000004">
    <property type="protein sequence ID" value="REK71958.1"/>
    <property type="molecule type" value="Genomic_DNA"/>
</dbReference>
<sequence length="387" mass="43140">MPNGKQSVQIQLKDNGFEELIKNEDFKNSKIFEITSRDSAERYEVTVPIKSLSSMKSLEVSSSLRISTPKGSWQLSISALLKELNLTSSDPVVISIENAGEEYEEILKKQLAGSGLQPLGSLLDFSVTVNKKPFNQYSEYAEHELIIETKQIPLNQLAGLTYDPVTKKFVPVPIKAEWKDGILHVSLFKKGNSVYTVVRTGKTSFKDVAANSMYKESIEALTNRLVMEGFVDGTFKPEKSITRAEFAAILNRSLGILPGSDKSASQFKDVKKGAWYEKDVNASVSAGLITGYSPTIFKPDQTITHQEMIVMLVRAYEYVRTDSLKAASIAAPAALKLPEWFIPTYEKAVQEGILLGTDAFKFQPTQMATRQESAYLMHRLLKVLEFI</sequence>
<feature type="domain" description="SLH" evidence="1">
    <location>
        <begin position="328"/>
        <end position="387"/>
    </location>
</feature>
<gene>
    <name evidence="2" type="ORF">DX130_19865</name>
</gene>
<keyword evidence="3" id="KW-1185">Reference proteome</keyword>
<reference evidence="2 3" key="1">
    <citation type="submission" date="2018-08" db="EMBL/GenBank/DDBJ databases">
        <title>Paenibacillus sp. M4BSY-1, whole genome shotgun sequence.</title>
        <authorList>
            <person name="Tuo L."/>
        </authorList>
    </citation>
    <scope>NUCLEOTIDE SEQUENCE [LARGE SCALE GENOMIC DNA]</scope>
    <source>
        <strain evidence="2 3">M4BSY-1</strain>
    </source>
</reference>
<feature type="domain" description="SLH" evidence="1">
    <location>
        <begin position="266"/>
        <end position="326"/>
    </location>
</feature>